<proteinExistence type="predicted"/>
<dbReference type="PANTHER" id="PTHR35807">
    <property type="entry name" value="TRANSCRIPTIONAL REGULATOR REDD-RELATED"/>
    <property type="match status" value="1"/>
</dbReference>
<evidence type="ECO:0008006" key="4">
    <source>
        <dbReference type="Google" id="ProtNLM"/>
    </source>
</evidence>
<evidence type="ECO:0000313" key="3">
    <source>
        <dbReference type="Proteomes" id="UP000242818"/>
    </source>
</evidence>
<feature type="transmembrane region" description="Helical" evidence="1">
    <location>
        <begin position="122"/>
        <end position="140"/>
    </location>
</feature>
<dbReference type="Gene3D" id="1.25.40.10">
    <property type="entry name" value="Tetratricopeptide repeat domain"/>
    <property type="match status" value="1"/>
</dbReference>
<protein>
    <recommendedName>
        <fullName evidence="4">DNA-binding transcriptional activator of the SARP family</fullName>
    </recommendedName>
</protein>
<keyword evidence="1" id="KW-0472">Membrane</keyword>
<keyword evidence="1" id="KW-0812">Transmembrane</keyword>
<dbReference type="STRING" id="1335309.GA0116948_104297"/>
<dbReference type="InterPro" id="IPR051677">
    <property type="entry name" value="AfsR-DnrI-RedD_regulator"/>
</dbReference>
<dbReference type="InterPro" id="IPR011990">
    <property type="entry name" value="TPR-like_helical_dom_sf"/>
</dbReference>
<keyword evidence="1" id="KW-1133">Transmembrane helix</keyword>
<keyword evidence="3" id="KW-1185">Reference proteome</keyword>
<dbReference type="AlphaFoldDB" id="A0A1C4CTV2"/>
<dbReference type="PANTHER" id="PTHR35807:SF1">
    <property type="entry name" value="TRANSCRIPTIONAL REGULATOR REDD"/>
    <property type="match status" value="1"/>
</dbReference>
<dbReference type="GO" id="GO:0003677">
    <property type="term" value="F:DNA binding"/>
    <property type="evidence" value="ECO:0007669"/>
    <property type="project" value="TreeGrafter"/>
</dbReference>
<dbReference type="OrthoDB" id="1110630at2"/>
<dbReference type="GO" id="GO:0006355">
    <property type="term" value="P:regulation of DNA-templated transcription"/>
    <property type="evidence" value="ECO:0007669"/>
    <property type="project" value="TreeGrafter"/>
</dbReference>
<dbReference type="Gene3D" id="1.10.10.10">
    <property type="entry name" value="Winged helix-like DNA-binding domain superfamily/Winged helix DNA-binding domain"/>
    <property type="match status" value="1"/>
</dbReference>
<evidence type="ECO:0000313" key="2">
    <source>
        <dbReference type="EMBL" id="SCC22537.1"/>
    </source>
</evidence>
<evidence type="ECO:0000256" key="1">
    <source>
        <dbReference type="SAM" id="Phobius"/>
    </source>
</evidence>
<gene>
    <name evidence="2" type="ORF">GA0116948_104297</name>
</gene>
<dbReference type="Proteomes" id="UP000242818">
    <property type="component" value="Unassembled WGS sequence"/>
</dbReference>
<accession>A0A1C4CTV2</accession>
<dbReference type="EMBL" id="FMAR01000004">
    <property type="protein sequence ID" value="SCC22537.1"/>
    <property type="molecule type" value="Genomic_DNA"/>
</dbReference>
<sequence length="423" mass="48083">MKYFSYIRHIFYYLLPVIACAQEGYGVKFSDKNRVPENRSALEISGKHPACQRLNAPINLPFINTNNDAGLYYCTQTGELVAVTYYTPDNRVIKIKRYPLLMPVSILQQYHQNRPWWLIPNSMRFTGAILLLLLAGLYLLRRRKIIASPLADTIPPIPTVQEPLITQAVTPAPIAVHNIAINTPAPAATIHLFGPFTILDNTGKDITRLFSPLVKELFLLLLLPNITGHAGITSERLSEILWPNMTPAAAKNNRSVNIAKLRGILEKIGNCSLIKEKGRWQLLFDADSIQIDVQAWQQLPPLDQNNSAHIRFLQRGLFLEGMEYSWLDNYKQEINQQVITQLDAYLHLHAAAALPSTVIDICNCLLHFDALSEEAVLYKCRALVQLHQHASARKLYQHFQEEYQAIYGEKFEREYTQALTGEI</sequence>
<organism evidence="2 3">
    <name type="scientific">Chitinophaga costaii</name>
    <dbReference type="NCBI Taxonomy" id="1335309"/>
    <lineage>
        <taxon>Bacteria</taxon>
        <taxon>Pseudomonadati</taxon>
        <taxon>Bacteroidota</taxon>
        <taxon>Chitinophagia</taxon>
        <taxon>Chitinophagales</taxon>
        <taxon>Chitinophagaceae</taxon>
        <taxon>Chitinophaga</taxon>
    </lineage>
</organism>
<dbReference type="RefSeq" id="WP_089711040.1">
    <property type="nucleotide sequence ID" value="NZ_FMAR01000004.1"/>
</dbReference>
<reference evidence="2 3" key="1">
    <citation type="submission" date="2016-08" db="EMBL/GenBank/DDBJ databases">
        <authorList>
            <person name="Seilhamer J.J."/>
        </authorList>
    </citation>
    <scope>NUCLEOTIDE SEQUENCE [LARGE SCALE GENOMIC DNA]</scope>
    <source>
        <strain evidence="2 3">A37T2</strain>
    </source>
</reference>
<dbReference type="InterPro" id="IPR036388">
    <property type="entry name" value="WH-like_DNA-bd_sf"/>
</dbReference>
<name>A0A1C4CTV2_9BACT</name>